<evidence type="ECO:0000313" key="2">
    <source>
        <dbReference type="EMBL" id="KZO98328.1"/>
    </source>
</evidence>
<feature type="compositionally biased region" description="Pro residues" evidence="1">
    <location>
        <begin position="265"/>
        <end position="280"/>
    </location>
</feature>
<sequence length="295" mass="31694">MNGLVPWVAAPCVAHSLSILFHRSCVPGPTAIRGSVIRARNIGPRCFGPCSCPSLGKTLHAREEDTKMARNRPGAIIELYISHSRSVPVSDLPDSLCIPGFALLKRADLRSWIDPFPGGLKYPPTSRSSLPVPVRLHLTSPSECLCIITHPPLSVPSPISLPLQTTLSATLDTPRPYQLRLLYSIATLLLCFILSSPLSPAPQPPPMPHTFAPAAYDQPYFSAAAFDAQTAFKQQSPLRDPTAAFPECVLQFSLIYLSLTLPSDVPPPSAPPSPTPPRASPSPAARATPRSTRPP</sequence>
<feature type="region of interest" description="Disordered" evidence="1">
    <location>
        <begin position="265"/>
        <end position="295"/>
    </location>
</feature>
<dbReference type="EMBL" id="KV417276">
    <property type="protein sequence ID" value="KZO98328.1"/>
    <property type="molecule type" value="Genomic_DNA"/>
</dbReference>
<accession>A0A167P1S8</accession>
<evidence type="ECO:0000313" key="3">
    <source>
        <dbReference type="Proteomes" id="UP000076738"/>
    </source>
</evidence>
<dbReference type="AlphaFoldDB" id="A0A167P1S8"/>
<dbReference type="Proteomes" id="UP000076738">
    <property type="component" value="Unassembled WGS sequence"/>
</dbReference>
<feature type="compositionally biased region" description="Low complexity" evidence="1">
    <location>
        <begin position="281"/>
        <end position="295"/>
    </location>
</feature>
<name>A0A167P1S8_CALVF</name>
<gene>
    <name evidence="2" type="ORF">CALVIDRAFT_40260</name>
</gene>
<organism evidence="2 3">
    <name type="scientific">Calocera viscosa (strain TUFC12733)</name>
    <dbReference type="NCBI Taxonomy" id="1330018"/>
    <lineage>
        <taxon>Eukaryota</taxon>
        <taxon>Fungi</taxon>
        <taxon>Dikarya</taxon>
        <taxon>Basidiomycota</taxon>
        <taxon>Agaricomycotina</taxon>
        <taxon>Dacrymycetes</taxon>
        <taxon>Dacrymycetales</taxon>
        <taxon>Dacrymycetaceae</taxon>
        <taxon>Calocera</taxon>
    </lineage>
</organism>
<proteinExistence type="predicted"/>
<keyword evidence="3" id="KW-1185">Reference proteome</keyword>
<reference evidence="2 3" key="1">
    <citation type="journal article" date="2016" name="Mol. Biol. Evol.">
        <title>Comparative Genomics of Early-Diverging Mushroom-Forming Fungi Provides Insights into the Origins of Lignocellulose Decay Capabilities.</title>
        <authorList>
            <person name="Nagy L.G."/>
            <person name="Riley R."/>
            <person name="Tritt A."/>
            <person name="Adam C."/>
            <person name="Daum C."/>
            <person name="Floudas D."/>
            <person name="Sun H."/>
            <person name="Yadav J.S."/>
            <person name="Pangilinan J."/>
            <person name="Larsson K.H."/>
            <person name="Matsuura K."/>
            <person name="Barry K."/>
            <person name="Labutti K."/>
            <person name="Kuo R."/>
            <person name="Ohm R.A."/>
            <person name="Bhattacharya S.S."/>
            <person name="Shirouzu T."/>
            <person name="Yoshinaga Y."/>
            <person name="Martin F.M."/>
            <person name="Grigoriev I.V."/>
            <person name="Hibbett D.S."/>
        </authorList>
    </citation>
    <scope>NUCLEOTIDE SEQUENCE [LARGE SCALE GENOMIC DNA]</scope>
    <source>
        <strain evidence="2 3">TUFC12733</strain>
    </source>
</reference>
<protein>
    <submittedName>
        <fullName evidence="2">Uncharacterized protein</fullName>
    </submittedName>
</protein>
<evidence type="ECO:0000256" key="1">
    <source>
        <dbReference type="SAM" id="MobiDB-lite"/>
    </source>
</evidence>